<evidence type="ECO:0000313" key="1">
    <source>
        <dbReference type="EMBL" id="ESP87847.1"/>
    </source>
</evidence>
<keyword evidence="2" id="KW-1185">Reference proteome</keyword>
<comment type="caution">
    <text evidence="1">The sequence shown here is derived from an EMBL/GenBank/DDBJ whole genome shotgun (WGS) entry which is preliminary data.</text>
</comment>
<protein>
    <submittedName>
        <fullName evidence="1">Uncharacterized protein</fullName>
    </submittedName>
</protein>
<dbReference type="AlphaFoldDB" id="V4IXG7"/>
<dbReference type="STRING" id="1324957.K933_12006"/>
<sequence>MCGLCEDGTLASAAADRGATVETGASTLDVRVFANGSTRWTARVELTDGAGAMANESLRRAVVRAAIDRPRRPGGDASALSSRMDGSTLVASYDRADAAETELGAVVFTPLHASGPAIPFAIGGEGAPYLASDALTVHAPAGYVPAGGADGGNVSGDAVRWTAADGDTVDGDTVPTFVPEGSPLPGVRGALARLSAGYGW</sequence>
<dbReference type="Proteomes" id="UP000017840">
    <property type="component" value="Unassembled WGS sequence"/>
</dbReference>
<name>V4IXG7_9EURY</name>
<dbReference type="EMBL" id="ASGZ01000041">
    <property type="protein sequence ID" value="ESP87847.1"/>
    <property type="molecule type" value="Genomic_DNA"/>
</dbReference>
<proteinExistence type="predicted"/>
<gene>
    <name evidence="1" type="ORF">K933_12006</name>
</gene>
<evidence type="ECO:0000313" key="2">
    <source>
        <dbReference type="Proteomes" id="UP000017840"/>
    </source>
</evidence>
<organism evidence="1 2">
    <name type="scientific">Candidatus Halobonum tyrrellensis G22</name>
    <dbReference type="NCBI Taxonomy" id="1324957"/>
    <lineage>
        <taxon>Archaea</taxon>
        <taxon>Methanobacteriati</taxon>
        <taxon>Methanobacteriota</taxon>
        <taxon>Stenosarchaea group</taxon>
        <taxon>Halobacteria</taxon>
        <taxon>Halobacteriales</taxon>
        <taxon>Haloferacaceae</taxon>
        <taxon>Candidatus Halobonum</taxon>
    </lineage>
</organism>
<dbReference type="eggNOG" id="arCOG13024">
    <property type="taxonomic scope" value="Archaea"/>
</dbReference>
<accession>V4IXG7</accession>
<reference evidence="1 2" key="1">
    <citation type="journal article" date="2013" name="Genome Announc.">
        <title>Draft Genome Sequence of 'Candidatus Halobonum tyrrellensis' Strain G22, Isolated from the Hypersaline Waters of Lake Tyrrell, Australia.</title>
        <authorList>
            <person name="Ugalde J.A."/>
            <person name="Narasingarao P."/>
            <person name="Kuo S."/>
            <person name="Podell S."/>
            <person name="Allen E.E."/>
        </authorList>
    </citation>
    <scope>NUCLEOTIDE SEQUENCE [LARGE SCALE GENOMIC DNA]</scope>
    <source>
        <strain evidence="1 2">G22</strain>
    </source>
</reference>